<evidence type="ECO:0000256" key="1">
    <source>
        <dbReference type="SAM" id="MobiDB-lite"/>
    </source>
</evidence>
<keyword evidence="4" id="KW-1185">Reference proteome</keyword>
<keyword evidence="2" id="KW-0812">Transmembrane</keyword>
<proteinExistence type="predicted"/>
<organism evidence="3 4">
    <name type="scientific">Gordonia spumicola</name>
    <dbReference type="NCBI Taxonomy" id="589161"/>
    <lineage>
        <taxon>Bacteria</taxon>
        <taxon>Bacillati</taxon>
        <taxon>Actinomycetota</taxon>
        <taxon>Actinomycetes</taxon>
        <taxon>Mycobacteriales</taxon>
        <taxon>Gordoniaceae</taxon>
        <taxon>Gordonia</taxon>
    </lineage>
</organism>
<evidence type="ECO:0000256" key="2">
    <source>
        <dbReference type="SAM" id="Phobius"/>
    </source>
</evidence>
<dbReference type="Proteomes" id="UP000444960">
    <property type="component" value="Unassembled WGS sequence"/>
</dbReference>
<gene>
    <name evidence="3" type="ORF">nbrc107696_18420</name>
</gene>
<comment type="caution">
    <text evidence="3">The sequence shown here is derived from an EMBL/GenBank/DDBJ whole genome shotgun (WGS) entry which is preliminary data.</text>
</comment>
<evidence type="ECO:0000313" key="4">
    <source>
        <dbReference type="Proteomes" id="UP000444960"/>
    </source>
</evidence>
<keyword evidence="2" id="KW-1133">Transmembrane helix</keyword>
<evidence type="ECO:0000313" key="3">
    <source>
        <dbReference type="EMBL" id="GEE01396.1"/>
    </source>
</evidence>
<accession>A0A7I9V7N6</accession>
<protein>
    <submittedName>
        <fullName evidence="3">Uncharacterized protein</fullName>
    </submittedName>
</protein>
<feature type="compositionally biased region" description="Polar residues" evidence="1">
    <location>
        <begin position="1"/>
        <end position="16"/>
    </location>
</feature>
<reference evidence="4" key="1">
    <citation type="submission" date="2019-06" db="EMBL/GenBank/DDBJ databases">
        <title>Gordonia isolated from sludge of a wastewater treatment plant.</title>
        <authorList>
            <person name="Tamura T."/>
            <person name="Aoyama K."/>
            <person name="Kang Y."/>
            <person name="Saito S."/>
            <person name="Akiyama N."/>
            <person name="Yazawa K."/>
            <person name="Gonoi T."/>
            <person name="Mikami Y."/>
        </authorList>
    </citation>
    <scope>NUCLEOTIDE SEQUENCE [LARGE SCALE GENOMIC DNA]</scope>
    <source>
        <strain evidence="4">NBRC 107696</strain>
    </source>
</reference>
<feature type="transmembrane region" description="Helical" evidence="2">
    <location>
        <begin position="47"/>
        <end position="66"/>
    </location>
</feature>
<sequence>MGMYPQQPSNQPGGWNQQAAGQPGYPQPGYPQQNTSPLAGLSGVPPLPAVLGVLLVIGFIGMFVGSSGSFTSHSSRSELCSAYSSLKSAFDDDSTYDVTSEVDELASVAKDYDDEGVQEDGDNLGNAGGSGFITWSSISSKTSHIRAECN</sequence>
<feature type="region of interest" description="Disordered" evidence="1">
    <location>
        <begin position="1"/>
        <end position="37"/>
    </location>
</feature>
<name>A0A7I9V7N6_9ACTN</name>
<dbReference type="AlphaFoldDB" id="A0A7I9V7N6"/>
<keyword evidence="2" id="KW-0472">Membrane</keyword>
<dbReference type="EMBL" id="BJOV01000003">
    <property type="protein sequence ID" value="GEE01396.1"/>
    <property type="molecule type" value="Genomic_DNA"/>
</dbReference>